<comment type="caution">
    <text evidence="1">The sequence shown here is derived from an EMBL/GenBank/DDBJ whole genome shotgun (WGS) entry which is preliminary data.</text>
</comment>
<dbReference type="EMBL" id="REGN01001835">
    <property type="protein sequence ID" value="RNA32169.1"/>
    <property type="molecule type" value="Genomic_DNA"/>
</dbReference>
<accession>A0A3M7S8Z6</accession>
<dbReference type="AlphaFoldDB" id="A0A3M7S8Z6"/>
<protein>
    <submittedName>
        <fullName evidence="1">Uncharacterized protein</fullName>
    </submittedName>
</protein>
<gene>
    <name evidence="1" type="ORF">BpHYR1_017697</name>
</gene>
<name>A0A3M7S8Z6_BRAPC</name>
<dbReference type="Proteomes" id="UP000276133">
    <property type="component" value="Unassembled WGS sequence"/>
</dbReference>
<sequence>MSKTIEWVFITNNFYRQSKIFLSLHYSLFRQMKIIRKKNLKIKKSEKIFIQENKLIFNSQTTSAHFYFLLADDGSFLANVNEELGRHFPISFFFQIVFLLAKQFYF</sequence>
<evidence type="ECO:0000313" key="2">
    <source>
        <dbReference type="Proteomes" id="UP000276133"/>
    </source>
</evidence>
<keyword evidence="2" id="KW-1185">Reference proteome</keyword>
<reference evidence="1 2" key="1">
    <citation type="journal article" date="2018" name="Sci. Rep.">
        <title>Genomic signatures of local adaptation to the degree of environmental predictability in rotifers.</title>
        <authorList>
            <person name="Franch-Gras L."/>
            <person name="Hahn C."/>
            <person name="Garcia-Roger E.M."/>
            <person name="Carmona M.J."/>
            <person name="Serra M."/>
            <person name="Gomez A."/>
        </authorList>
    </citation>
    <scope>NUCLEOTIDE SEQUENCE [LARGE SCALE GENOMIC DNA]</scope>
    <source>
        <strain evidence="1">HYR1</strain>
    </source>
</reference>
<evidence type="ECO:0000313" key="1">
    <source>
        <dbReference type="EMBL" id="RNA32169.1"/>
    </source>
</evidence>
<proteinExistence type="predicted"/>
<organism evidence="1 2">
    <name type="scientific">Brachionus plicatilis</name>
    <name type="common">Marine rotifer</name>
    <name type="synonym">Brachionus muelleri</name>
    <dbReference type="NCBI Taxonomy" id="10195"/>
    <lineage>
        <taxon>Eukaryota</taxon>
        <taxon>Metazoa</taxon>
        <taxon>Spiralia</taxon>
        <taxon>Gnathifera</taxon>
        <taxon>Rotifera</taxon>
        <taxon>Eurotatoria</taxon>
        <taxon>Monogononta</taxon>
        <taxon>Pseudotrocha</taxon>
        <taxon>Ploima</taxon>
        <taxon>Brachionidae</taxon>
        <taxon>Brachionus</taxon>
    </lineage>
</organism>